<dbReference type="PANTHER" id="PTHR48081:SF6">
    <property type="entry name" value="PEPTIDASE S9 PROLYL OLIGOPEPTIDASE CATALYTIC DOMAIN-CONTAINING PROTEIN"/>
    <property type="match status" value="1"/>
</dbReference>
<feature type="domain" description="BD-FAE-like" evidence="2">
    <location>
        <begin position="93"/>
        <end position="278"/>
    </location>
</feature>
<dbReference type="PANTHER" id="PTHR48081">
    <property type="entry name" value="AB HYDROLASE SUPERFAMILY PROTEIN C4A8.06C"/>
    <property type="match status" value="1"/>
</dbReference>
<dbReference type="Gene3D" id="3.40.50.1820">
    <property type="entry name" value="alpha/beta hydrolase"/>
    <property type="match status" value="1"/>
</dbReference>
<dbReference type="InterPro" id="IPR029058">
    <property type="entry name" value="AB_hydrolase_fold"/>
</dbReference>
<dbReference type="AlphaFoldDB" id="A0A239KQI9"/>
<accession>A0A239KQI9</accession>
<evidence type="ECO:0000256" key="1">
    <source>
        <dbReference type="ARBA" id="ARBA00022801"/>
    </source>
</evidence>
<dbReference type="Pfam" id="PF20434">
    <property type="entry name" value="BD-FAE"/>
    <property type="match status" value="1"/>
</dbReference>
<evidence type="ECO:0000313" key="4">
    <source>
        <dbReference type="Proteomes" id="UP000198339"/>
    </source>
</evidence>
<dbReference type="Proteomes" id="UP000198339">
    <property type="component" value="Unassembled WGS sequence"/>
</dbReference>
<dbReference type="InterPro" id="IPR050300">
    <property type="entry name" value="GDXG_lipolytic_enzyme"/>
</dbReference>
<keyword evidence="4" id="KW-1185">Reference proteome</keyword>
<reference evidence="3 4" key="1">
    <citation type="submission" date="2017-06" db="EMBL/GenBank/DDBJ databases">
        <authorList>
            <person name="Kim H.J."/>
            <person name="Triplett B.A."/>
        </authorList>
    </citation>
    <scope>NUCLEOTIDE SEQUENCE [LARGE SCALE GENOMIC DNA]</scope>
    <source>
        <strain evidence="3 4">DS15</strain>
    </source>
</reference>
<evidence type="ECO:0000259" key="2">
    <source>
        <dbReference type="Pfam" id="PF20434"/>
    </source>
</evidence>
<dbReference type="SUPFAM" id="SSF53474">
    <property type="entry name" value="alpha/beta-Hydrolases"/>
    <property type="match status" value="1"/>
</dbReference>
<dbReference type="GO" id="GO:0016787">
    <property type="term" value="F:hydrolase activity"/>
    <property type="evidence" value="ECO:0007669"/>
    <property type="project" value="UniProtKB-KW"/>
</dbReference>
<proteinExistence type="predicted"/>
<dbReference type="InterPro" id="IPR049492">
    <property type="entry name" value="BD-FAE-like_dom"/>
</dbReference>
<gene>
    <name evidence="3" type="ORF">SAMN06295955_1162</name>
</gene>
<evidence type="ECO:0000313" key="3">
    <source>
        <dbReference type="EMBL" id="SNT20636.1"/>
    </source>
</evidence>
<dbReference type="EMBL" id="FZPA01000016">
    <property type="protein sequence ID" value="SNT20636.1"/>
    <property type="molecule type" value="Genomic_DNA"/>
</dbReference>
<protein>
    <submittedName>
        <fullName evidence="3">Acetyl esterase/lipase</fullName>
    </submittedName>
</protein>
<sequence>MFAAGELGGMSNVSRRAVLGAGIAIAAAPRPALSTPGDEVVELWPGTPPGATGVPIVRKIDDQSHDPSNPDRWIRGIDRPTLVVRRPAKPNGAAVLLIPGGSYWFEAYDNEGTSQADWLNARGITAFILLYRLPHEGWQHREDVPLQDAQRAMRLIRSRARQFGILPDRVAVLGFSAGGHLAGSLAARHAESVYARVDEADRLSARPDIAGLIYPVVSLDASFTHAGSRDALLGPDATEAARRARSVELRVTEDMPPTFLVHAADDQVVPPANSIALFGAMQAKARPVALHIFDRGGHGFGVHPPASEPVSAWPGLFAAFGARHGVFPQSLG</sequence>
<keyword evidence="1" id="KW-0378">Hydrolase</keyword>
<organism evidence="3 4">
    <name type="scientific">Sphingopyxis indica</name>
    <dbReference type="NCBI Taxonomy" id="436663"/>
    <lineage>
        <taxon>Bacteria</taxon>
        <taxon>Pseudomonadati</taxon>
        <taxon>Pseudomonadota</taxon>
        <taxon>Alphaproteobacteria</taxon>
        <taxon>Sphingomonadales</taxon>
        <taxon>Sphingomonadaceae</taxon>
        <taxon>Sphingopyxis</taxon>
    </lineage>
</organism>
<name>A0A239KQI9_9SPHN</name>